<reference evidence="2" key="1">
    <citation type="submission" date="2016-11" db="UniProtKB">
        <authorList>
            <consortium name="WormBaseParasite"/>
        </authorList>
    </citation>
    <scope>IDENTIFICATION</scope>
</reference>
<dbReference type="Proteomes" id="UP000095287">
    <property type="component" value="Unplaced"/>
</dbReference>
<name>A0A1I7YMD6_9BILA</name>
<sequence length="59" mass="6835">MYPGYLLLGISRYFSFDPWDQPLNLLVSSSRVEVFLSFVLALNRLRTIASIKYPQSIHT</sequence>
<dbReference type="AlphaFoldDB" id="A0A1I7YMD6"/>
<protein>
    <submittedName>
        <fullName evidence="2">Ovule protein</fullName>
    </submittedName>
</protein>
<dbReference type="WBParaSite" id="L893_g17879.t1">
    <property type="protein sequence ID" value="L893_g17879.t1"/>
    <property type="gene ID" value="L893_g17879"/>
</dbReference>
<organism evidence="1 2">
    <name type="scientific">Steinernema glaseri</name>
    <dbReference type="NCBI Taxonomy" id="37863"/>
    <lineage>
        <taxon>Eukaryota</taxon>
        <taxon>Metazoa</taxon>
        <taxon>Ecdysozoa</taxon>
        <taxon>Nematoda</taxon>
        <taxon>Chromadorea</taxon>
        <taxon>Rhabditida</taxon>
        <taxon>Tylenchina</taxon>
        <taxon>Panagrolaimomorpha</taxon>
        <taxon>Strongyloidoidea</taxon>
        <taxon>Steinernematidae</taxon>
        <taxon>Steinernema</taxon>
    </lineage>
</organism>
<accession>A0A1I7YMD6</accession>
<evidence type="ECO:0000313" key="1">
    <source>
        <dbReference type="Proteomes" id="UP000095287"/>
    </source>
</evidence>
<evidence type="ECO:0000313" key="2">
    <source>
        <dbReference type="WBParaSite" id="L893_g17879.t1"/>
    </source>
</evidence>
<proteinExistence type="predicted"/>
<keyword evidence="1" id="KW-1185">Reference proteome</keyword>